<dbReference type="GO" id="GO:0005886">
    <property type="term" value="C:plasma membrane"/>
    <property type="evidence" value="ECO:0007669"/>
    <property type="project" value="UniProtKB-SubCell"/>
</dbReference>
<comment type="subcellular location">
    <subcellularLocation>
        <location evidence="1">Cell inner membrane</location>
    </subcellularLocation>
</comment>
<dbReference type="Proteomes" id="UP000219435">
    <property type="component" value="Unassembled WGS sequence"/>
</dbReference>
<evidence type="ECO:0000256" key="3">
    <source>
        <dbReference type="ARBA" id="ARBA00022519"/>
    </source>
</evidence>
<evidence type="ECO:0000256" key="6">
    <source>
        <dbReference type="ARBA" id="ARBA00023315"/>
    </source>
</evidence>
<reference evidence="8" key="1">
    <citation type="submission" date="2017-08" db="EMBL/GenBank/DDBJ databases">
        <authorList>
            <person name="Varghese N."/>
            <person name="Submissions S."/>
        </authorList>
    </citation>
    <scope>NUCLEOTIDE SEQUENCE [LARGE SCALE GENOMIC DNA]</scope>
    <source>
        <strain evidence="8">DSM 4725</strain>
    </source>
</reference>
<organism evidence="7 8">
    <name type="scientific">Blastococcus aggregatus</name>
    <dbReference type="NCBI Taxonomy" id="38502"/>
    <lineage>
        <taxon>Bacteria</taxon>
        <taxon>Bacillati</taxon>
        <taxon>Actinomycetota</taxon>
        <taxon>Actinomycetes</taxon>
        <taxon>Geodermatophilales</taxon>
        <taxon>Geodermatophilaceae</taxon>
        <taxon>Blastococcus</taxon>
    </lineage>
</organism>
<keyword evidence="2" id="KW-1003">Cell membrane</keyword>
<dbReference type="AlphaFoldDB" id="A0A285V9B9"/>
<evidence type="ECO:0000256" key="4">
    <source>
        <dbReference type="ARBA" id="ARBA00022679"/>
    </source>
</evidence>
<evidence type="ECO:0000313" key="8">
    <source>
        <dbReference type="Proteomes" id="UP000219435"/>
    </source>
</evidence>
<dbReference type="GO" id="GO:0016746">
    <property type="term" value="F:acyltransferase activity"/>
    <property type="evidence" value="ECO:0007669"/>
    <property type="project" value="UniProtKB-KW"/>
</dbReference>
<dbReference type="InterPro" id="IPR004960">
    <property type="entry name" value="LipA_acyltrans"/>
</dbReference>
<sequence length="322" mass="34959">MTGPAGLRSRITGRLTDAGYAAGWRAVRMLPEPAARAAFDRGGRWAARRDGTGVRQLRANLRVATSGALSEPELDELTARAMASYARYWQEAFRLPTLGIDRIRRDTEVPGIEHISRARSEGRGVVLALPHSGNWDAAGAWLADWLGEPFLTIAERLKPESLYRRFLEYRESLGMKVTPLTGGPKPGSEVLRQWLLEGGVSCLLVDRNFGTGGVPVDFFGRPAVMPSGAALLAARTGAALLPAVPRFDGAGWRIRVHPEVPVTGEGRLATRVTDAMQAVADVFTAGIAEHPEDWHMLGRIWADVPPDPPRRVLPAATTPAVR</sequence>
<keyword evidence="8" id="KW-1185">Reference proteome</keyword>
<name>A0A285V9B9_9ACTN</name>
<evidence type="ECO:0000313" key="7">
    <source>
        <dbReference type="EMBL" id="SOC50613.1"/>
    </source>
</evidence>
<dbReference type="RefSeq" id="WP_217991628.1">
    <property type="nucleotide sequence ID" value="NZ_OBQI01000005.1"/>
</dbReference>
<evidence type="ECO:0000256" key="1">
    <source>
        <dbReference type="ARBA" id="ARBA00004533"/>
    </source>
</evidence>
<protein>
    <submittedName>
        <fullName evidence="7">KDO2-lipid IV(A) lauroyltransferase</fullName>
    </submittedName>
</protein>
<dbReference type="EMBL" id="OBQI01000005">
    <property type="protein sequence ID" value="SOC50613.1"/>
    <property type="molecule type" value="Genomic_DNA"/>
</dbReference>
<evidence type="ECO:0000256" key="5">
    <source>
        <dbReference type="ARBA" id="ARBA00023136"/>
    </source>
</evidence>
<keyword evidence="3" id="KW-0997">Cell inner membrane</keyword>
<keyword evidence="6" id="KW-0012">Acyltransferase</keyword>
<dbReference type="GO" id="GO:0009247">
    <property type="term" value="P:glycolipid biosynthetic process"/>
    <property type="evidence" value="ECO:0007669"/>
    <property type="project" value="UniProtKB-ARBA"/>
</dbReference>
<keyword evidence="5" id="KW-0472">Membrane</keyword>
<accession>A0A285V9B9</accession>
<dbReference type="CDD" id="cd07984">
    <property type="entry name" value="LPLAT_LABLAT-like"/>
    <property type="match status" value="1"/>
</dbReference>
<proteinExistence type="predicted"/>
<dbReference type="Pfam" id="PF03279">
    <property type="entry name" value="Lip_A_acyltrans"/>
    <property type="match status" value="1"/>
</dbReference>
<evidence type="ECO:0000256" key="2">
    <source>
        <dbReference type="ARBA" id="ARBA00022475"/>
    </source>
</evidence>
<dbReference type="PANTHER" id="PTHR30606:SF10">
    <property type="entry name" value="PHOSPHATIDYLINOSITOL MANNOSIDE ACYLTRANSFERASE"/>
    <property type="match status" value="1"/>
</dbReference>
<gene>
    <name evidence="7" type="ORF">SAMN05660748_3365</name>
</gene>
<dbReference type="PANTHER" id="PTHR30606">
    <property type="entry name" value="LIPID A BIOSYNTHESIS LAUROYL ACYLTRANSFERASE"/>
    <property type="match status" value="1"/>
</dbReference>
<keyword evidence="4 7" id="KW-0808">Transferase</keyword>
<dbReference type="NCBIfam" id="NF005919">
    <property type="entry name" value="PRK07920.1"/>
    <property type="match status" value="1"/>
</dbReference>